<dbReference type="PANTHER" id="PTHR33327">
    <property type="entry name" value="ENDONUCLEASE"/>
    <property type="match status" value="1"/>
</dbReference>
<name>A0A4Y2GVV2_ARAVE</name>
<evidence type="ECO:0000313" key="2">
    <source>
        <dbReference type="EMBL" id="GBM56224.1"/>
    </source>
</evidence>
<dbReference type="EMBL" id="BGPR01001535">
    <property type="protein sequence ID" value="GBM56224.1"/>
    <property type="molecule type" value="Genomic_DNA"/>
</dbReference>
<dbReference type="PANTHER" id="PTHR33327:SF3">
    <property type="entry name" value="RNA-DIRECTED DNA POLYMERASE"/>
    <property type="match status" value="1"/>
</dbReference>
<sequence length="100" mass="11315">MEEVSAVKIPIFIPSDPSVWFTMVESTFNLAIPKPITESRTKYNHCITNLPPDIAMTVRDIIISPDKTDPYAKLNQRECSPLNFIVYSPKKVPFPLPPRG</sequence>
<dbReference type="Pfam" id="PF23055">
    <property type="entry name" value="DUF7041"/>
    <property type="match status" value="1"/>
</dbReference>
<accession>A0A4Y2GVV2</accession>
<dbReference type="OrthoDB" id="6431610at2759"/>
<comment type="caution">
    <text evidence="2">The sequence shown here is derived from an EMBL/GenBank/DDBJ whole genome shotgun (WGS) entry which is preliminary data.</text>
</comment>
<feature type="domain" description="DUF7041" evidence="1">
    <location>
        <begin position="9"/>
        <end position="77"/>
    </location>
</feature>
<evidence type="ECO:0000313" key="3">
    <source>
        <dbReference type="Proteomes" id="UP000499080"/>
    </source>
</evidence>
<proteinExistence type="predicted"/>
<dbReference type="AlphaFoldDB" id="A0A4Y2GVV2"/>
<dbReference type="InterPro" id="IPR055469">
    <property type="entry name" value="DUF7041"/>
</dbReference>
<protein>
    <recommendedName>
        <fullName evidence="1">DUF7041 domain-containing protein</fullName>
    </recommendedName>
</protein>
<organism evidence="2 3">
    <name type="scientific">Araneus ventricosus</name>
    <name type="common">Orbweaver spider</name>
    <name type="synonym">Epeira ventricosa</name>
    <dbReference type="NCBI Taxonomy" id="182803"/>
    <lineage>
        <taxon>Eukaryota</taxon>
        <taxon>Metazoa</taxon>
        <taxon>Ecdysozoa</taxon>
        <taxon>Arthropoda</taxon>
        <taxon>Chelicerata</taxon>
        <taxon>Arachnida</taxon>
        <taxon>Araneae</taxon>
        <taxon>Araneomorphae</taxon>
        <taxon>Entelegynae</taxon>
        <taxon>Araneoidea</taxon>
        <taxon>Araneidae</taxon>
        <taxon>Araneus</taxon>
    </lineage>
</organism>
<keyword evidence="3" id="KW-1185">Reference proteome</keyword>
<evidence type="ECO:0000259" key="1">
    <source>
        <dbReference type="Pfam" id="PF23055"/>
    </source>
</evidence>
<gene>
    <name evidence="2" type="ORF">AVEN_109914_1</name>
</gene>
<dbReference type="Proteomes" id="UP000499080">
    <property type="component" value="Unassembled WGS sequence"/>
</dbReference>
<reference evidence="2 3" key="1">
    <citation type="journal article" date="2019" name="Sci. Rep.">
        <title>Orb-weaving spider Araneus ventricosus genome elucidates the spidroin gene catalogue.</title>
        <authorList>
            <person name="Kono N."/>
            <person name="Nakamura H."/>
            <person name="Ohtoshi R."/>
            <person name="Moran D.A.P."/>
            <person name="Shinohara A."/>
            <person name="Yoshida Y."/>
            <person name="Fujiwara M."/>
            <person name="Mori M."/>
            <person name="Tomita M."/>
            <person name="Arakawa K."/>
        </authorList>
    </citation>
    <scope>NUCLEOTIDE SEQUENCE [LARGE SCALE GENOMIC DNA]</scope>
</reference>